<dbReference type="CDD" id="cd00860">
    <property type="entry name" value="ThrRS_anticodon"/>
    <property type="match status" value="1"/>
</dbReference>
<dbReference type="InterPro" id="IPR047246">
    <property type="entry name" value="ThrRS_anticodon"/>
</dbReference>
<evidence type="ECO:0000256" key="2">
    <source>
        <dbReference type="ARBA" id="ARBA00013163"/>
    </source>
</evidence>
<dbReference type="GO" id="GO:0006435">
    <property type="term" value="P:threonyl-tRNA aminoacylation"/>
    <property type="evidence" value="ECO:0007669"/>
    <property type="project" value="InterPro"/>
</dbReference>
<evidence type="ECO:0000256" key="5">
    <source>
        <dbReference type="ARBA" id="ARBA00022598"/>
    </source>
</evidence>
<comment type="similarity">
    <text evidence="1">Belongs to the class-II aminoacyl-tRNA synthetase family.</text>
</comment>
<dbReference type="InterPro" id="IPR018163">
    <property type="entry name" value="Thr/Ala-tRNA-synth_IIc_edit"/>
</dbReference>
<dbReference type="FunFam" id="3.30.930.10:FF:000002">
    <property type="entry name" value="Threonine--tRNA ligase"/>
    <property type="match status" value="1"/>
</dbReference>
<keyword evidence="7" id="KW-0547">Nucleotide-binding</keyword>
<dbReference type="Pfam" id="PF00587">
    <property type="entry name" value="tRNA-synt_2b"/>
    <property type="match status" value="1"/>
</dbReference>
<dbReference type="InterPro" id="IPR004154">
    <property type="entry name" value="Anticodon-bd"/>
</dbReference>
<dbReference type="Gene3D" id="3.30.54.20">
    <property type="match status" value="1"/>
</dbReference>
<dbReference type="SMART" id="SM00863">
    <property type="entry name" value="tRNA_SAD"/>
    <property type="match status" value="1"/>
</dbReference>
<dbReference type="PROSITE" id="PS50862">
    <property type="entry name" value="AA_TRNA_LIGASE_II"/>
    <property type="match status" value="1"/>
</dbReference>
<dbReference type="InterPro" id="IPR036621">
    <property type="entry name" value="Anticodon-bd_dom_sf"/>
</dbReference>
<dbReference type="GO" id="GO:0005737">
    <property type="term" value="C:cytoplasm"/>
    <property type="evidence" value="ECO:0007669"/>
    <property type="project" value="InterPro"/>
</dbReference>
<proteinExistence type="inferred from homology"/>
<dbReference type="FunFam" id="3.30.980.10:FF:000005">
    <property type="entry name" value="Threonyl-tRNA synthetase, mitochondrial"/>
    <property type="match status" value="1"/>
</dbReference>
<keyword evidence="9" id="KW-0067">ATP-binding</keyword>
<dbReference type="Gene3D" id="3.30.930.10">
    <property type="entry name" value="Bira Bifunctional Protein, Domain 2"/>
    <property type="match status" value="1"/>
</dbReference>
<evidence type="ECO:0000256" key="4">
    <source>
        <dbReference type="ARBA" id="ARBA00022555"/>
    </source>
</evidence>
<feature type="domain" description="Aminoacyl-transfer RNA synthetases class-II family profile" evidence="15">
    <location>
        <begin position="217"/>
        <end position="478"/>
    </location>
</feature>
<dbReference type="HAMAP" id="MF_00184">
    <property type="entry name" value="Thr_tRNA_synth"/>
    <property type="match status" value="1"/>
</dbReference>
<dbReference type="InterPro" id="IPR012947">
    <property type="entry name" value="tRNA_SAD"/>
</dbReference>
<dbReference type="InterPro" id="IPR002314">
    <property type="entry name" value="aa-tRNA-synt_IIb"/>
</dbReference>
<evidence type="ECO:0000313" key="16">
    <source>
        <dbReference type="EMBL" id="VAX24162.1"/>
    </source>
</evidence>
<protein>
    <recommendedName>
        <fullName evidence="2">threonine--tRNA ligase</fullName>
        <ecNumber evidence="2">6.1.1.3</ecNumber>
    </recommendedName>
    <alternativeName>
        <fullName evidence="13">Threonyl-tRNA synthetase</fullName>
    </alternativeName>
</protein>
<dbReference type="InterPro" id="IPR006195">
    <property type="entry name" value="aa-tRNA-synth_II"/>
</dbReference>
<dbReference type="InterPro" id="IPR002320">
    <property type="entry name" value="Thr-tRNA-ligase_IIa"/>
</dbReference>
<reference evidence="16" key="1">
    <citation type="submission" date="2018-06" db="EMBL/GenBank/DDBJ databases">
        <authorList>
            <person name="Zhirakovskaya E."/>
        </authorList>
    </citation>
    <scope>NUCLEOTIDE SEQUENCE</scope>
</reference>
<dbReference type="InterPro" id="IPR033728">
    <property type="entry name" value="ThrRS_core"/>
</dbReference>
<dbReference type="GO" id="GO:0000049">
    <property type="term" value="F:tRNA binding"/>
    <property type="evidence" value="ECO:0007669"/>
    <property type="project" value="UniProtKB-KW"/>
</dbReference>
<dbReference type="EC" id="6.1.1.3" evidence="2"/>
<keyword evidence="11" id="KW-0648">Protein biosynthesis</keyword>
<dbReference type="NCBIfam" id="TIGR00418">
    <property type="entry name" value="thrS"/>
    <property type="match status" value="1"/>
</dbReference>
<dbReference type="PRINTS" id="PR01047">
    <property type="entry name" value="TRNASYNTHTHR"/>
</dbReference>
<keyword evidence="3" id="KW-0963">Cytoplasm</keyword>
<dbReference type="AlphaFoldDB" id="A0A3B1C7P1"/>
<dbReference type="Pfam" id="PF03129">
    <property type="entry name" value="HGTP_anticodon"/>
    <property type="match status" value="1"/>
</dbReference>
<dbReference type="SUPFAM" id="SSF55681">
    <property type="entry name" value="Class II aaRS and biotin synthetases"/>
    <property type="match status" value="1"/>
</dbReference>
<dbReference type="GO" id="GO:0046872">
    <property type="term" value="F:metal ion binding"/>
    <property type="evidence" value="ECO:0007669"/>
    <property type="project" value="UniProtKB-KW"/>
</dbReference>
<evidence type="ECO:0000256" key="10">
    <source>
        <dbReference type="ARBA" id="ARBA00022884"/>
    </source>
</evidence>
<keyword evidence="6" id="KW-0479">Metal-binding</keyword>
<evidence type="ECO:0000256" key="7">
    <source>
        <dbReference type="ARBA" id="ARBA00022741"/>
    </source>
</evidence>
<accession>A0A3B1C7P1</accession>
<dbReference type="CDD" id="cd00771">
    <property type="entry name" value="ThrRS_core"/>
    <property type="match status" value="1"/>
</dbReference>
<dbReference type="SUPFAM" id="SSF52954">
    <property type="entry name" value="Class II aaRS ABD-related"/>
    <property type="match status" value="1"/>
</dbReference>
<dbReference type="FunFam" id="3.40.50.800:FF:000001">
    <property type="entry name" value="Threonine--tRNA ligase"/>
    <property type="match status" value="1"/>
</dbReference>
<evidence type="ECO:0000259" key="15">
    <source>
        <dbReference type="PROSITE" id="PS50862"/>
    </source>
</evidence>
<evidence type="ECO:0000256" key="3">
    <source>
        <dbReference type="ARBA" id="ARBA00022490"/>
    </source>
</evidence>
<evidence type="ECO:0000256" key="9">
    <source>
        <dbReference type="ARBA" id="ARBA00022840"/>
    </source>
</evidence>
<dbReference type="Gene3D" id="3.30.980.10">
    <property type="entry name" value="Threonyl-trna Synthetase, Chain A, domain 2"/>
    <property type="match status" value="1"/>
</dbReference>
<evidence type="ECO:0000256" key="1">
    <source>
        <dbReference type="ARBA" id="ARBA00008226"/>
    </source>
</evidence>
<keyword evidence="5 16" id="KW-0436">Ligase</keyword>
<keyword evidence="10" id="KW-0694">RNA-binding</keyword>
<keyword evidence="4" id="KW-0820">tRNA-binding</keyword>
<dbReference type="SUPFAM" id="SSF55186">
    <property type="entry name" value="ThrRS/AlaRS common domain"/>
    <property type="match status" value="1"/>
</dbReference>
<dbReference type="GO" id="GO:0005524">
    <property type="term" value="F:ATP binding"/>
    <property type="evidence" value="ECO:0007669"/>
    <property type="project" value="UniProtKB-KW"/>
</dbReference>
<sequence length="594" mass="68206">MAELTGNTYMTDIHAIRHSTAHVMAEAIQKLYPDAKFAYGPYTDDGFYYDVKIPDGSLGEEDLPKIQKLMKQIIKGKHEFTREEITREEALKLFADQKYKVLTLENQLKDESFVSIYRQGGFVDLCRGPHVDNTKRIKAFKVDRIAGSYWLGDSKNEPLQRVYGLCFASKDELKAHITMIEEARKRDHRLIGKQLKLFSFHEEGPGFPFMLAKGKTIFNLLIEYNRRKNEERGYVEISTPQMLVEDLWKTSGHADYYRENMYFSEVDERQFAVKPMNCPGGVLVYKEELRSYRDLPMRVSEFGLVHRHELSGVLHGLFRVRAFTQDDAHIYCSYDDLTDEITDIVEHTIEVYKDFGFEEYVIYIATRPEKAIGSLEIWEKATKILTDALARLGLDYKIKEGEGVFYGPKIEFNIKDCIGRLWQIGTVQVDFFLPERFGVEYIGADGERHTPAMVHRAIFGSLERFIGILIEQTTGAFPIWLAPTQAIVLPITDNQNEYASDLFKRIKSEGIRSEIDLSSERLQKKIRNAQLQKIPYMLVVGAKEAEEGKVAVRLRDGTDLGALPVADFIDTVKKLNKPGVQELWTENPDAKGDL</sequence>
<dbReference type="PANTHER" id="PTHR11451">
    <property type="entry name" value="THREONINE-TRNA LIGASE"/>
    <property type="match status" value="1"/>
</dbReference>
<evidence type="ECO:0000256" key="14">
    <source>
        <dbReference type="ARBA" id="ARBA00049515"/>
    </source>
</evidence>
<organism evidence="16">
    <name type="scientific">hydrothermal vent metagenome</name>
    <dbReference type="NCBI Taxonomy" id="652676"/>
    <lineage>
        <taxon>unclassified sequences</taxon>
        <taxon>metagenomes</taxon>
        <taxon>ecological metagenomes</taxon>
    </lineage>
</organism>
<evidence type="ECO:0000256" key="6">
    <source>
        <dbReference type="ARBA" id="ARBA00022723"/>
    </source>
</evidence>
<dbReference type="InterPro" id="IPR045864">
    <property type="entry name" value="aa-tRNA-synth_II/BPL/LPL"/>
</dbReference>
<evidence type="ECO:0000256" key="8">
    <source>
        <dbReference type="ARBA" id="ARBA00022833"/>
    </source>
</evidence>
<evidence type="ECO:0000256" key="13">
    <source>
        <dbReference type="ARBA" id="ARBA00031900"/>
    </source>
</evidence>
<dbReference type="Pfam" id="PF07973">
    <property type="entry name" value="tRNA_SAD"/>
    <property type="match status" value="1"/>
</dbReference>
<dbReference type="GO" id="GO:0004829">
    <property type="term" value="F:threonine-tRNA ligase activity"/>
    <property type="evidence" value="ECO:0007669"/>
    <property type="project" value="UniProtKB-EC"/>
</dbReference>
<evidence type="ECO:0000256" key="11">
    <source>
        <dbReference type="ARBA" id="ARBA00022917"/>
    </source>
</evidence>
<gene>
    <name evidence="16" type="ORF">MNBD_NITROSPINAE04-1970</name>
</gene>
<dbReference type="Gene3D" id="3.40.50.800">
    <property type="entry name" value="Anticodon-binding domain"/>
    <property type="match status" value="1"/>
</dbReference>
<name>A0A3B1C7P1_9ZZZZ</name>
<evidence type="ECO:0000256" key="12">
    <source>
        <dbReference type="ARBA" id="ARBA00023146"/>
    </source>
</evidence>
<keyword evidence="8" id="KW-0862">Zinc</keyword>
<dbReference type="PANTHER" id="PTHR11451:SF44">
    <property type="entry name" value="THREONINE--TRNA LIGASE, CHLOROPLASTIC_MITOCHONDRIAL 2"/>
    <property type="match status" value="1"/>
</dbReference>
<keyword evidence="12 16" id="KW-0030">Aminoacyl-tRNA synthetase</keyword>
<comment type="catalytic activity">
    <reaction evidence="14">
        <text>tRNA(Thr) + L-threonine + ATP = L-threonyl-tRNA(Thr) + AMP + diphosphate + H(+)</text>
        <dbReference type="Rhea" id="RHEA:24624"/>
        <dbReference type="Rhea" id="RHEA-COMP:9670"/>
        <dbReference type="Rhea" id="RHEA-COMP:9704"/>
        <dbReference type="ChEBI" id="CHEBI:15378"/>
        <dbReference type="ChEBI" id="CHEBI:30616"/>
        <dbReference type="ChEBI" id="CHEBI:33019"/>
        <dbReference type="ChEBI" id="CHEBI:57926"/>
        <dbReference type="ChEBI" id="CHEBI:78442"/>
        <dbReference type="ChEBI" id="CHEBI:78534"/>
        <dbReference type="ChEBI" id="CHEBI:456215"/>
        <dbReference type="EC" id="6.1.1.3"/>
    </reaction>
</comment>
<dbReference type="EMBL" id="UOGA01000264">
    <property type="protein sequence ID" value="VAX24162.1"/>
    <property type="molecule type" value="Genomic_DNA"/>
</dbReference>